<keyword evidence="3" id="KW-1185">Reference proteome</keyword>
<evidence type="ECO:0000313" key="3">
    <source>
        <dbReference type="Proteomes" id="UP000316598"/>
    </source>
</evidence>
<organism evidence="2 3">
    <name type="scientific">Rubripirellula amarantea</name>
    <dbReference type="NCBI Taxonomy" id="2527999"/>
    <lineage>
        <taxon>Bacteria</taxon>
        <taxon>Pseudomonadati</taxon>
        <taxon>Planctomycetota</taxon>
        <taxon>Planctomycetia</taxon>
        <taxon>Pirellulales</taxon>
        <taxon>Pirellulaceae</taxon>
        <taxon>Rubripirellula</taxon>
    </lineage>
</organism>
<proteinExistence type="predicted"/>
<dbReference type="EMBL" id="SJPI01000001">
    <property type="protein sequence ID" value="TWT52588.1"/>
    <property type="molecule type" value="Genomic_DNA"/>
</dbReference>
<dbReference type="Proteomes" id="UP000316598">
    <property type="component" value="Unassembled WGS sequence"/>
</dbReference>
<evidence type="ECO:0000313" key="2">
    <source>
        <dbReference type="EMBL" id="TWT52588.1"/>
    </source>
</evidence>
<feature type="coiled-coil region" evidence="1">
    <location>
        <begin position="242"/>
        <end position="269"/>
    </location>
</feature>
<gene>
    <name evidence="2" type="ORF">Pla22_02120</name>
</gene>
<protein>
    <submittedName>
        <fullName evidence="2">Uncharacterized protein</fullName>
    </submittedName>
</protein>
<evidence type="ECO:0000256" key="1">
    <source>
        <dbReference type="SAM" id="Coils"/>
    </source>
</evidence>
<accession>A0A5C5WPK5</accession>
<sequence length="292" mass="33677">MNPAYNAAMANLLDQSEYIEQGYLFQLLRERLAENAPMQELLEQIKYELLTTTNLPLAIDYMLTELKHSGLMSPAMLRLSHYFTAFQSYLISQAEQETGRFTMGAALQALEAEAKYRTAGGSPQGLFFYHFEVLCRSRLNYDKGLTAISNDPIYDLTWKKWILMLRAQIGLVDTADLIFLASEDYRDKLIAAGEPVEGKGPFLFGTREGRIAFGNRRKDPLFLFAAMQRHLGYPKVPRTKPRDENRDLIPQLARRIERLESRIKLMEEERRGGLDITRFYEKHKNNLPPLDD</sequence>
<keyword evidence="1" id="KW-0175">Coiled coil</keyword>
<comment type="caution">
    <text evidence="2">The sequence shown here is derived from an EMBL/GenBank/DDBJ whole genome shotgun (WGS) entry which is preliminary data.</text>
</comment>
<dbReference type="AlphaFoldDB" id="A0A5C5WPK5"/>
<name>A0A5C5WPK5_9BACT</name>
<reference evidence="2 3" key="1">
    <citation type="submission" date="2019-02" db="EMBL/GenBank/DDBJ databases">
        <title>Deep-cultivation of Planctomycetes and their phenomic and genomic characterization uncovers novel biology.</title>
        <authorList>
            <person name="Wiegand S."/>
            <person name="Jogler M."/>
            <person name="Boedeker C."/>
            <person name="Pinto D."/>
            <person name="Vollmers J."/>
            <person name="Rivas-Marin E."/>
            <person name="Kohn T."/>
            <person name="Peeters S.H."/>
            <person name="Heuer A."/>
            <person name="Rast P."/>
            <person name="Oberbeckmann S."/>
            <person name="Bunk B."/>
            <person name="Jeske O."/>
            <person name="Meyerdierks A."/>
            <person name="Storesund J.E."/>
            <person name="Kallscheuer N."/>
            <person name="Luecker S."/>
            <person name="Lage O.M."/>
            <person name="Pohl T."/>
            <person name="Merkel B.J."/>
            <person name="Hornburger P."/>
            <person name="Mueller R.-W."/>
            <person name="Bruemmer F."/>
            <person name="Labrenz M."/>
            <person name="Spormann A.M."/>
            <person name="Op Den Camp H."/>
            <person name="Overmann J."/>
            <person name="Amann R."/>
            <person name="Jetten M.S.M."/>
            <person name="Mascher T."/>
            <person name="Medema M.H."/>
            <person name="Devos D.P."/>
            <person name="Kaster A.-K."/>
            <person name="Ovreas L."/>
            <person name="Rohde M."/>
            <person name="Galperin M.Y."/>
            <person name="Jogler C."/>
        </authorList>
    </citation>
    <scope>NUCLEOTIDE SEQUENCE [LARGE SCALE GENOMIC DNA]</scope>
    <source>
        <strain evidence="2 3">Pla22</strain>
    </source>
</reference>